<keyword evidence="3" id="KW-1185">Reference proteome</keyword>
<sequence length="262" mass="26943">MPQPVLILPRDIPPQPEQGEEAAGVVLLIPGAAVRARQRDVGEIDAELAASVLRLVDGSQPAKGLVHFAPAGGVARGAGGEGGQDVGGDVDVPAGGGDDGAARQLDLLPGAAVGEGQRVEDDDGGGGAVDGVEGVDDGRLEAGEIKTTTTTISTTSRLLRNRQQVQPHPLVPAPQRGLHDAVEMRPLHPPSVLLQLLAAKLEPHRLAPHVRHGRIPFRHDPEPLPAANTATSATPTAAMVAANSPQRRRLPGGGYRVRGPSG</sequence>
<name>A0ABR3TLH7_9PEZI</name>
<proteinExistence type="predicted"/>
<evidence type="ECO:0000313" key="3">
    <source>
        <dbReference type="Proteomes" id="UP001521184"/>
    </source>
</evidence>
<evidence type="ECO:0000256" key="1">
    <source>
        <dbReference type="SAM" id="MobiDB-lite"/>
    </source>
</evidence>
<comment type="caution">
    <text evidence="2">The sequence shown here is derived from an EMBL/GenBank/DDBJ whole genome shotgun (WGS) entry which is preliminary data.</text>
</comment>
<protein>
    <submittedName>
        <fullName evidence="2">Uncharacterized protein</fullName>
    </submittedName>
</protein>
<organism evidence="2 3">
    <name type="scientific">Diplodia intermedia</name>
    <dbReference type="NCBI Taxonomy" id="856260"/>
    <lineage>
        <taxon>Eukaryota</taxon>
        <taxon>Fungi</taxon>
        <taxon>Dikarya</taxon>
        <taxon>Ascomycota</taxon>
        <taxon>Pezizomycotina</taxon>
        <taxon>Dothideomycetes</taxon>
        <taxon>Dothideomycetes incertae sedis</taxon>
        <taxon>Botryosphaeriales</taxon>
        <taxon>Botryosphaeriaceae</taxon>
        <taxon>Diplodia</taxon>
    </lineage>
</organism>
<reference evidence="2 3" key="1">
    <citation type="journal article" date="2023" name="Plant Dis.">
        <title>First Report of Diplodia intermedia Causing Canker and Dieback Diseases on Apple Trees in Canada.</title>
        <authorList>
            <person name="Ellouze W."/>
            <person name="Ilyukhin E."/>
            <person name="Sulman M."/>
            <person name="Ali S."/>
        </authorList>
    </citation>
    <scope>NUCLEOTIDE SEQUENCE [LARGE SCALE GENOMIC DNA]</scope>
    <source>
        <strain evidence="2 3">M45-28</strain>
    </source>
</reference>
<gene>
    <name evidence="2" type="ORF">SLS58_007078</name>
</gene>
<accession>A0ABR3TLH7</accession>
<feature type="region of interest" description="Disordered" evidence="1">
    <location>
        <begin position="225"/>
        <end position="262"/>
    </location>
</feature>
<feature type="compositionally biased region" description="Gly residues" evidence="1">
    <location>
        <begin position="251"/>
        <end position="262"/>
    </location>
</feature>
<dbReference type="Proteomes" id="UP001521184">
    <property type="component" value="Unassembled WGS sequence"/>
</dbReference>
<feature type="compositionally biased region" description="Low complexity" evidence="1">
    <location>
        <begin position="226"/>
        <end position="242"/>
    </location>
</feature>
<dbReference type="EMBL" id="JAKEKT020000052">
    <property type="protein sequence ID" value="KAL1640262.1"/>
    <property type="molecule type" value="Genomic_DNA"/>
</dbReference>
<evidence type="ECO:0000313" key="2">
    <source>
        <dbReference type="EMBL" id="KAL1640262.1"/>
    </source>
</evidence>